<name>A0A0E9RP16_ANGAN</name>
<accession>A0A0E9RP16</accession>
<reference evidence="1" key="1">
    <citation type="submission" date="2014-11" db="EMBL/GenBank/DDBJ databases">
        <authorList>
            <person name="Amaro Gonzalez C."/>
        </authorList>
    </citation>
    <scope>NUCLEOTIDE SEQUENCE</scope>
</reference>
<protein>
    <submittedName>
        <fullName evidence="1">Uncharacterized protein</fullName>
    </submittedName>
</protein>
<dbReference type="EMBL" id="GBXM01077686">
    <property type="protein sequence ID" value="JAH30891.1"/>
    <property type="molecule type" value="Transcribed_RNA"/>
</dbReference>
<organism evidence="1">
    <name type="scientific">Anguilla anguilla</name>
    <name type="common">European freshwater eel</name>
    <name type="synonym">Muraena anguilla</name>
    <dbReference type="NCBI Taxonomy" id="7936"/>
    <lineage>
        <taxon>Eukaryota</taxon>
        <taxon>Metazoa</taxon>
        <taxon>Chordata</taxon>
        <taxon>Craniata</taxon>
        <taxon>Vertebrata</taxon>
        <taxon>Euteleostomi</taxon>
        <taxon>Actinopterygii</taxon>
        <taxon>Neopterygii</taxon>
        <taxon>Teleostei</taxon>
        <taxon>Anguilliformes</taxon>
        <taxon>Anguillidae</taxon>
        <taxon>Anguilla</taxon>
    </lineage>
</organism>
<evidence type="ECO:0000313" key="1">
    <source>
        <dbReference type="EMBL" id="JAH30891.1"/>
    </source>
</evidence>
<sequence>MRILKDQCWLVPVCCTVYPFSTRKSNNTTNDW</sequence>
<proteinExistence type="predicted"/>
<dbReference type="AlphaFoldDB" id="A0A0E9RP16"/>
<reference evidence="1" key="2">
    <citation type="journal article" date="2015" name="Fish Shellfish Immunol.">
        <title>Early steps in the European eel (Anguilla anguilla)-Vibrio vulnificus interaction in the gills: Role of the RtxA13 toxin.</title>
        <authorList>
            <person name="Callol A."/>
            <person name="Pajuelo D."/>
            <person name="Ebbesson L."/>
            <person name="Teles M."/>
            <person name="MacKenzie S."/>
            <person name="Amaro C."/>
        </authorList>
    </citation>
    <scope>NUCLEOTIDE SEQUENCE</scope>
</reference>